<evidence type="ECO:0000313" key="3">
    <source>
        <dbReference type="Proteomes" id="UP001597451"/>
    </source>
</evidence>
<dbReference type="Proteomes" id="UP001597451">
    <property type="component" value="Unassembled WGS sequence"/>
</dbReference>
<accession>A0ABW5Q1C6</accession>
<dbReference type="InterPro" id="IPR011256">
    <property type="entry name" value="Reg_factor_effector_dom_sf"/>
</dbReference>
<evidence type="ECO:0000313" key="2">
    <source>
        <dbReference type="EMBL" id="MFD2629467.1"/>
    </source>
</evidence>
<dbReference type="Gene3D" id="3.20.80.10">
    <property type="entry name" value="Regulatory factor, effector binding domain"/>
    <property type="match status" value="1"/>
</dbReference>
<dbReference type="RefSeq" id="WP_379562260.1">
    <property type="nucleotide sequence ID" value="NZ_JBHUMX010000036.1"/>
</dbReference>
<dbReference type="InterPro" id="IPR050908">
    <property type="entry name" value="SmbC-like"/>
</dbReference>
<dbReference type="SMART" id="SM00871">
    <property type="entry name" value="AraC_E_bind"/>
    <property type="match status" value="1"/>
</dbReference>
<keyword evidence="3" id="KW-1185">Reference proteome</keyword>
<name>A0ABW5Q1C6_9BACI</name>
<dbReference type="SUPFAM" id="SSF55136">
    <property type="entry name" value="Probable bacterial effector-binding domain"/>
    <property type="match status" value="1"/>
</dbReference>
<dbReference type="PANTHER" id="PTHR40055">
    <property type="entry name" value="TRANSCRIPTIONAL REGULATOR YGIV-RELATED"/>
    <property type="match status" value="1"/>
</dbReference>
<dbReference type="PANTHER" id="PTHR40055:SF1">
    <property type="entry name" value="TRANSCRIPTIONAL REGULATOR YGIV-RELATED"/>
    <property type="match status" value="1"/>
</dbReference>
<dbReference type="InterPro" id="IPR029442">
    <property type="entry name" value="GyrI-like"/>
</dbReference>
<organism evidence="2 3">
    <name type="scientific">Oceanobacillus kapialis</name>
    <dbReference type="NCBI Taxonomy" id="481353"/>
    <lineage>
        <taxon>Bacteria</taxon>
        <taxon>Bacillati</taxon>
        <taxon>Bacillota</taxon>
        <taxon>Bacilli</taxon>
        <taxon>Bacillales</taxon>
        <taxon>Bacillaceae</taxon>
        <taxon>Oceanobacillus</taxon>
    </lineage>
</organism>
<reference evidence="3" key="1">
    <citation type="journal article" date="2019" name="Int. J. Syst. Evol. Microbiol.">
        <title>The Global Catalogue of Microorganisms (GCM) 10K type strain sequencing project: providing services to taxonomists for standard genome sequencing and annotation.</title>
        <authorList>
            <consortium name="The Broad Institute Genomics Platform"/>
            <consortium name="The Broad Institute Genome Sequencing Center for Infectious Disease"/>
            <person name="Wu L."/>
            <person name="Ma J."/>
        </authorList>
    </citation>
    <scope>NUCLEOTIDE SEQUENCE [LARGE SCALE GENOMIC DNA]</scope>
    <source>
        <strain evidence="3">TISTR 1858</strain>
    </source>
</reference>
<proteinExistence type="predicted"/>
<dbReference type="Pfam" id="PF06445">
    <property type="entry name" value="GyrI-like"/>
    <property type="match status" value="1"/>
</dbReference>
<dbReference type="EMBL" id="JBHUMX010000036">
    <property type="protein sequence ID" value="MFD2629467.1"/>
    <property type="molecule type" value="Genomic_DNA"/>
</dbReference>
<gene>
    <name evidence="2" type="ORF">ACFSUN_11815</name>
</gene>
<dbReference type="InterPro" id="IPR010499">
    <property type="entry name" value="AraC_E-bd"/>
</dbReference>
<comment type="caution">
    <text evidence="2">The sequence shown here is derived from an EMBL/GenBank/DDBJ whole genome shotgun (WGS) entry which is preliminary data.</text>
</comment>
<feature type="domain" description="AraC effector-binding" evidence="1">
    <location>
        <begin position="1"/>
        <end position="149"/>
    </location>
</feature>
<protein>
    <submittedName>
        <fullName evidence="2">GyrI-like domain-containing protein</fullName>
    </submittedName>
</protein>
<evidence type="ECO:0000259" key="1">
    <source>
        <dbReference type="SMART" id="SM00871"/>
    </source>
</evidence>
<sequence>MKMHIEALSNYRLAYIRRVGPYGSTNIQAMETLKNWAKEKNLLTSSAVIFGIAQDNPETTPPEDCRYDVCIVISKDYPLDNSLEEGKLAGGTYAIYKVEHTAEAIQKAWAAIFPSIKNSGYKMDNKPILERYTVQMVEAGYCELCVPVFS</sequence>